<keyword evidence="3" id="KW-1185">Reference proteome</keyword>
<dbReference type="GeneID" id="64602121"/>
<dbReference type="OrthoDB" id="2692209at2759"/>
<name>A0A9P7DK94_9AGAM</name>
<dbReference type="RefSeq" id="XP_041162198.1">
    <property type="nucleotide sequence ID" value="XM_041308357.1"/>
</dbReference>
<organism evidence="2 3">
    <name type="scientific">Suillus plorans</name>
    <dbReference type="NCBI Taxonomy" id="116603"/>
    <lineage>
        <taxon>Eukaryota</taxon>
        <taxon>Fungi</taxon>
        <taxon>Dikarya</taxon>
        <taxon>Basidiomycota</taxon>
        <taxon>Agaricomycotina</taxon>
        <taxon>Agaricomycetes</taxon>
        <taxon>Agaricomycetidae</taxon>
        <taxon>Boletales</taxon>
        <taxon>Suillineae</taxon>
        <taxon>Suillaceae</taxon>
        <taxon>Suillus</taxon>
    </lineage>
</organism>
<protein>
    <submittedName>
        <fullName evidence="2">Uncharacterized protein</fullName>
    </submittedName>
</protein>
<reference evidence="2" key="1">
    <citation type="journal article" date="2020" name="New Phytol.">
        <title>Comparative genomics reveals dynamic genome evolution in host specialist ectomycorrhizal fungi.</title>
        <authorList>
            <person name="Lofgren L.A."/>
            <person name="Nguyen N.H."/>
            <person name="Vilgalys R."/>
            <person name="Ruytinx J."/>
            <person name="Liao H.L."/>
            <person name="Branco S."/>
            <person name="Kuo A."/>
            <person name="LaButti K."/>
            <person name="Lipzen A."/>
            <person name="Andreopoulos W."/>
            <person name="Pangilinan J."/>
            <person name="Riley R."/>
            <person name="Hundley H."/>
            <person name="Na H."/>
            <person name="Barry K."/>
            <person name="Grigoriev I.V."/>
            <person name="Stajich J.E."/>
            <person name="Kennedy P.G."/>
        </authorList>
    </citation>
    <scope>NUCLEOTIDE SEQUENCE</scope>
    <source>
        <strain evidence="2">S12</strain>
    </source>
</reference>
<gene>
    <name evidence="2" type="ORF">HD556DRAFT_1465732</name>
</gene>
<proteinExistence type="predicted"/>
<dbReference type="EMBL" id="JABBWE010000017">
    <property type="protein sequence ID" value="KAG1796927.1"/>
    <property type="molecule type" value="Genomic_DNA"/>
</dbReference>
<dbReference type="Proteomes" id="UP000719766">
    <property type="component" value="Unassembled WGS sequence"/>
</dbReference>
<sequence length="94" mass="10598">MPKKMLKEWDGAITPFVMGEVLDVEEGGQLTDGIIEDEDDEEDGYSRGESLRGETSKRWSRLVRCAVSLSSVVDGFTWVEGNVNGGLRVYWKRK</sequence>
<feature type="region of interest" description="Disordered" evidence="1">
    <location>
        <begin position="29"/>
        <end position="54"/>
    </location>
</feature>
<accession>A0A9P7DK94</accession>
<feature type="compositionally biased region" description="Basic and acidic residues" evidence="1">
    <location>
        <begin position="44"/>
        <end position="54"/>
    </location>
</feature>
<evidence type="ECO:0000256" key="1">
    <source>
        <dbReference type="SAM" id="MobiDB-lite"/>
    </source>
</evidence>
<comment type="caution">
    <text evidence="2">The sequence shown here is derived from an EMBL/GenBank/DDBJ whole genome shotgun (WGS) entry which is preliminary data.</text>
</comment>
<evidence type="ECO:0000313" key="2">
    <source>
        <dbReference type="EMBL" id="KAG1796927.1"/>
    </source>
</evidence>
<evidence type="ECO:0000313" key="3">
    <source>
        <dbReference type="Proteomes" id="UP000719766"/>
    </source>
</evidence>
<dbReference type="AlphaFoldDB" id="A0A9P7DK94"/>
<feature type="compositionally biased region" description="Acidic residues" evidence="1">
    <location>
        <begin position="34"/>
        <end position="43"/>
    </location>
</feature>